<evidence type="ECO:0000313" key="2">
    <source>
        <dbReference type="EMBL" id="KAB2348609.1"/>
    </source>
</evidence>
<evidence type="ECO:0000313" key="3">
    <source>
        <dbReference type="Proteomes" id="UP000468735"/>
    </source>
</evidence>
<protein>
    <submittedName>
        <fullName evidence="2">Uncharacterized protein</fullName>
    </submittedName>
</protein>
<feature type="compositionally biased region" description="Polar residues" evidence="1">
    <location>
        <begin position="44"/>
        <end position="60"/>
    </location>
</feature>
<accession>A0A6H9Z0E0</accession>
<evidence type="ECO:0000256" key="1">
    <source>
        <dbReference type="SAM" id="MobiDB-lite"/>
    </source>
</evidence>
<feature type="compositionally biased region" description="Basic and acidic residues" evidence="1">
    <location>
        <begin position="32"/>
        <end position="43"/>
    </location>
</feature>
<keyword evidence="3" id="KW-1185">Reference proteome</keyword>
<feature type="region of interest" description="Disordered" evidence="1">
    <location>
        <begin position="1"/>
        <end position="60"/>
    </location>
</feature>
<reference evidence="2 3" key="1">
    <citation type="submission" date="2019-09" db="EMBL/GenBank/DDBJ databases">
        <title>Actinomadura physcomitrii sp. nov., a novel actinomycete isolated from moss [Physcomitrium sphaericum (Ludw) Fuernr].</title>
        <authorList>
            <person name="Zhuang X."/>
            <person name="Liu C."/>
        </authorList>
    </citation>
    <scope>NUCLEOTIDE SEQUENCE [LARGE SCALE GENOMIC DNA]</scope>
    <source>
        <strain evidence="2 3">HMC1</strain>
    </source>
</reference>
<feature type="compositionally biased region" description="Basic residues" evidence="1">
    <location>
        <begin position="7"/>
        <end position="17"/>
    </location>
</feature>
<name>A0A6H9Z0E0_9ACTN</name>
<proteinExistence type="predicted"/>
<dbReference type="EMBL" id="WBMT01000007">
    <property type="protein sequence ID" value="KAB2348609.1"/>
    <property type="molecule type" value="Genomic_DNA"/>
</dbReference>
<comment type="caution">
    <text evidence="2">The sequence shown here is derived from an EMBL/GenBank/DDBJ whole genome shotgun (WGS) entry which is preliminary data.</text>
</comment>
<dbReference type="InterPro" id="IPR046210">
    <property type="entry name" value="DUF6243"/>
</dbReference>
<dbReference type="Proteomes" id="UP000468735">
    <property type="component" value="Unassembled WGS sequence"/>
</dbReference>
<dbReference type="Pfam" id="PF19756">
    <property type="entry name" value="DUF6243"/>
    <property type="match status" value="1"/>
</dbReference>
<sequence length="60" mass="6476">MLGVGGQRRKLSRKSLRGKPGSMPPAGNDPVAQKEELLRKFQERAQQSPADEQGETGSNA</sequence>
<dbReference type="AlphaFoldDB" id="A0A6H9Z0E0"/>
<gene>
    <name evidence="2" type="ORF">F8566_16375</name>
</gene>
<organism evidence="2 3">
    <name type="scientific">Actinomadura rudentiformis</name>
    <dbReference type="NCBI Taxonomy" id="359158"/>
    <lineage>
        <taxon>Bacteria</taxon>
        <taxon>Bacillati</taxon>
        <taxon>Actinomycetota</taxon>
        <taxon>Actinomycetes</taxon>
        <taxon>Streptosporangiales</taxon>
        <taxon>Thermomonosporaceae</taxon>
        <taxon>Actinomadura</taxon>
    </lineage>
</organism>